<dbReference type="GO" id="GO:0030425">
    <property type="term" value="C:dendrite"/>
    <property type="evidence" value="ECO:0007669"/>
    <property type="project" value="UniProtKB-SubCell"/>
</dbReference>
<feature type="compositionally biased region" description="Low complexity" evidence="32">
    <location>
        <begin position="1522"/>
        <end position="1547"/>
    </location>
</feature>
<feature type="transmembrane region" description="Helical" evidence="33">
    <location>
        <begin position="85"/>
        <end position="104"/>
    </location>
</feature>
<dbReference type="SMART" id="SM01062">
    <property type="entry name" value="Ca_chan_IQ"/>
    <property type="match status" value="1"/>
</dbReference>
<dbReference type="PANTHER" id="PTHR45628:SF10">
    <property type="entry name" value="VOLTAGE-DEPENDENT L-TYPE CALCIUM CHANNEL SUBUNIT ALPHA-1C"/>
    <property type="match status" value="1"/>
</dbReference>
<dbReference type="GO" id="GO:0098703">
    <property type="term" value="P:calcium ion import across plasma membrane"/>
    <property type="evidence" value="ECO:0007669"/>
    <property type="project" value="TreeGrafter"/>
</dbReference>
<evidence type="ECO:0000259" key="34">
    <source>
        <dbReference type="SMART" id="SM01062"/>
    </source>
</evidence>
<feature type="transmembrane region" description="Helical" evidence="33">
    <location>
        <begin position="27"/>
        <end position="45"/>
    </location>
</feature>
<keyword evidence="6" id="KW-0597">Phosphoprotein</keyword>
<evidence type="ECO:0000256" key="31">
    <source>
        <dbReference type="RuleBase" id="RU003808"/>
    </source>
</evidence>
<keyword evidence="7 31" id="KW-0109">Calcium transport</keyword>
<dbReference type="FunFam" id="1.10.238.10:FF:000063">
    <property type="entry name" value="Voltage-dependent N-type calcium channel subunit alpha"/>
    <property type="match status" value="1"/>
</dbReference>
<feature type="transmembrane region" description="Helical" evidence="33">
    <location>
        <begin position="1140"/>
        <end position="1158"/>
    </location>
</feature>
<feature type="transmembrane region" description="Helical" evidence="33">
    <location>
        <begin position="1001"/>
        <end position="1022"/>
    </location>
</feature>
<dbReference type="PRINTS" id="PR01630">
    <property type="entry name" value="LVDCCALPHA1"/>
</dbReference>
<feature type="region of interest" description="Disordered" evidence="32">
    <location>
        <begin position="264"/>
        <end position="285"/>
    </location>
</feature>
<evidence type="ECO:0000256" key="21">
    <source>
        <dbReference type="ARBA" id="ARBA00023257"/>
    </source>
</evidence>
<keyword evidence="13" id="KW-0112">Calmodulin-binding</keyword>
<evidence type="ECO:0000256" key="14">
    <source>
        <dbReference type="ARBA" id="ARBA00022882"/>
    </source>
</evidence>
<evidence type="ECO:0000256" key="2">
    <source>
        <dbReference type="ARBA" id="ARBA00004415"/>
    </source>
</evidence>
<keyword evidence="36" id="KW-1185">Reference proteome</keyword>
<feature type="region of interest" description="Disordered" evidence="32">
    <location>
        <begin position="1499"/>
        <end position="1553"/>
    </location>
</feature>
<reference evidence="35 36" key="1">
    <citation type="journal article" date="2019" name="Proc. Natl. Acad. Sci. U.S.A.">
        <title>Regulatory changes in pterin and carotenoid genes underlie balanced color polymorphisms in the wall lizard.</title>
        <authorList>
            <person name="Andrade P."/>
            <person name="Pinho C."/>
            <person name="Perez I de Lanuza G."/>
            <person name="Afonso S."/>
            <person name="Brejcha J."/>
            <person name="Rubin C.J."/>
            <person name="Wallerman O."/>
            <person name="Pereira P."/>
            <person name="Sabatino S.J."/>
            <person name="Bellati A."/>
            <person name="Pellitteri-Rosa D."/>
            <person name="Bosakova Z."/>
            <person name="Bunikis I."/>
            <person name="Carretero M.A."/>
            <person name="Feiner N."/>
            <person name="Marsik P."/>
            <person name="Pauperio F."/>
            <person name="Salvi D."/>
            <person name="Soler L."/>
            <person name="While G.M."/>
            <person name="Uller T."/>
            <person name="Font E."/>
            <person name="Andersson L."/>
            <person name="Carneiro M."/>
        </authorList>
    </citation>
    <scope>NUCLEOTIDE SEQUENCE</scope>
</reference>
<dbReference type="GO" id="GO:0030315">
    <property type="term" value="C:T-tubule"/>
    <property type="evidence" value="ECO:0007669"/>
    <property type="project" value="UniProtKB-SubCell"/>
</dbReference>
<dbReference type="FunFam" id="1.20.120.350:FF:000090">
    <property type="entry name" value="Voltage-dependent L-type calcium channel subunit alpha"/>
    <property type="match status" value="1"/>
</dbReference>
<evidence type="ECO:0000256" key="10">
    <source>
        <dbReference type="ARBA" id="ARBA00022723"/>
    </source>
</evidence>
<feature type="transmembrane region" description="Helical" evidence="33">
    <location>
        <begin position="686"/>
        <end position="704"/>
    </location>
</feature>
<reference evidence="35" key="3">
    <citation type="submission" date="2025-09" db="UniProtKB">
        <authorList>
            <consortium name="Ensembl"/>
        </authorList>
    </citation>
    <scope>IDENTIFICATION</scope>
</reference>
<dbReference type="Pfam" id="PF16905">
    <property type="entry name" value="GPHH"/>
    <property type="match status" value="1"/>
</dbReference>
<keyword evidence="16" id="KW-0770">Synapse</keyword>
<evidence type="ECO:0000313" key="35">
    <source>
        <dbReference type="Ensembl" id="ENSPMRP00000034791.1"/>
    </source>
</evidence>
<feature type="domain" description="Voltage-dependent calcium channel alpha-1 subunit IQ" evidence="34">
    <location>
        <begin position="1392"/>
        <end position="1426"/>
    </location>
</feature>
<evidence type="ECO:0000313" key="36">
    <source>
        <dbReference type="Proteomes" id="UP000472272"/>
    </source>
</evidence>
<feature type="binding site" evidence="29">
    <location>
        <position position="177"/>
    </location>
    <ligand>
        <name>Ca(2+)</name>
        <dbReference type="ChEBI" id="CHEBI:29108"/>
    </ligand>
</feature>
<dbReference type="FunFam" id="1.20.120.350:FF:000001">
    <property type="entry name" value="Voltage-dependent L-type calcium channel subunit alpha"/>
    <property type="match status" value="1"/>
</dbReference>
<comment type="catalytic activity">
    <reaction evidence="27">
        <text>Ca(2+)(in) = Ca(2+)(out)</text>
        <dbReference type="Rhea" id="RHEA:29671"/>
        <dbReference type="ChEBI" id="CHEBI:29108"/>
    </reaction>
</comment>
<evidence type="ECO:0000256" key="18">
    <source>
        <dbReference type="ARBA" id="ARBA00023136"/>
    </source>
</evidence>
<feature type="transmembrane region" description="Helical" evidence="33">
    <location>
        <begin position="1235"/>
        <end position="1258"/>
    </location>
</feature>
<dbReference type="InterPro" id="IPR031649">
    <property type="entry name" value="GPHH_dom"/>
</dbReference>
<reference evidence="35" key="2">
    <citation type="submission" date="2025-08" db="UniProtKB">
        <authorList>
            <consortium name="Ensembl"/>
        </authorList>
    </citation>
    <scope>IDENTIFICATION</scope>
</reference>
<feature type="binding site" evidence="29">
    <location>
        <position position="521"/>
    </location>
    <ligand>
        <name>Ca(2+)</name>
        <dbReference type="ChEBI" id="CHEBI:29108"/>
    </ligand>
</feature>
<keyword evidence="20 30" id="KW-0325">Glycoprotein</keyword>
<evidence type="ECO:0000256" key="4">
    <source>
        <dbReference type="ARBA" id="ARBA00022448"/>
    </source>
</evidence>
<dbReference type="InterPro" id="IPR005451">
    <property type="entry name" value="VDCC_L_a1csu"/>
</dbReference>
<keyword evidence="9 33" id="KW-0812">Transmembrane</keyword>
<evidence type="ECO:0000256" key="11">
    <source>
        <dbReference type="ARBA" id="ARBA00022737"/>
    </source>
</evidence>
<accession>A0A670KD68</accession>
<feature type="transmembrane region" description="Helical" evidence="33">
    <location>
        <begin position="340"/>
        <end position="357"/>
    </location>
</feature>
<evidence type="ECO:0000256" key="6">
    <source>
        <dbReference type="ARBA" id="ARBA00022553"/>
    </source>
</evidence>
<feature type="region of interest" description="Disordered" evidence="32">
    <location>
        <begin position="610"/>
        <end position="647"/>
    </location>
</feature>
<name>A0A670KD68_PODMU</name>
<evidence type="ECO:0000256" key="9">
    <source>
        <dbReference type="ARBA" id="ARBA00022692"/>
    </source>
</evidence>
<evidence type="ECO:0000256" key="29">
    <source>
        <dbReference type="PIRSR" id="PIRSR602077-1"/>
    </source>
</evidence>
<evidence type="ECO:0000256" key="3">
    <source>
        <dbReference type="ARBA" id="ARBA00004484"/>
    </source>
</evidence>
<organism evidence="35 36">
    <name type="scientific">Podarcis muralis</name>
    <name type="common">Wall lizard</name>
    <name type="synonym">Lacerta muralis</name>
    <dbReference type="NCBI Taxonomy" id="64176"/>
    <lineage>
        <taxon>Eukaryota</taxon>
        <taxon>Metazoa</taxon>
        <taxon>Chordata</taxon>
        <taxon>Craniata</taxon>
        <taxon>Vertebrata</taxon>
        <taxon>Euteleostomi</taxon>
        <taxon>Lepidosauria</taxon>
        <taxon>Squamata</taxon>
        <taxon>Bifurcata</taxon>
        <taxon>Unidentata</taxon>
        <taxon>Episquamata</taxon>
        <taxon>Laterata</taxon>
        <taxon>Lacertibaenia</taxon>
        <taxon>Lacertidae</taxon>
        <taxon>Podarcis</taxon>
    </lineage>
</organism>
<evidence type="ECO:0000256" key="8">
    <source>
        <dbReference type="ARBA" id="ARBA00022673"/>
    </source>
</evidence>
<feature type="transmembrane region" description="Helical" evidence="33">
    <location>
        <begin position="163"/>
        <end position="184"/>
    </location>
</feature>
<feature type="compositionally biased region" description="Acidic residues" evidence="32">
    <location>
        <begin position="628"/>
        <end position="637"/>
    </location>
</feature>
<dbReference type="FunFam" id="1.10.287.70:FF:000009">
    <property type="entry name" value="Voltage-dependent L-type calcium channel subunit alpha"/>
    <property type="match status" value="1"/>
</dbReference>
<feature type="transmembrane region" description="Helical" evidence="33">
    <location>
        <begin position="57"/>
        <end position="79"/>
    </location>
</feature>
<dbReference type="PRINTS" id="PR00167">
    <property type="entry name" value="CACHANNEL"/>
</dbReference>
<dbReference type="Gene3D" id="6.10.250.2500">
    <property type="match status" value="1"/>
</dbReference>
<evidence type="ECO:0000256" key="23">
    <source>
        <dbReference type="ARBA" id="ARBA00023303"/>
    </source>
</evidence>
<dbReference type="Gene3D" id="6.10.250.2180">
    <property type="match status" value="1"/>
</dbReference>
<dbReference type="Gene3D" id="1.20.120.350">
    <property type="entry name" value="Voltage-gated potassium channels. Chain C"/>
    <property type="match status" value="3"/>
</dbReference>
<evidence type="ECO:0000256" key="28">
    <source>
        <dbReference type="ARBA" id="ARBA00045450"/>
    </source>
</evidence>
<feature type="region of interest" description="Disordered" evidence="32">
    <location>
        <begin position="1785"/>
        <end position="1816"/>
    </location>
</feature>
<feature type="transmembrane region" description="Helical" evidence="33">
    <location>
        <begin position="469"/>
        <end position="488"/>
    </location>
</feature>
<keyword evidence="15 33" id="KW-1133">Transmembrane helix</keyword>
<dbReference type="GO" id="GO:0043204">
    <property type="term" value="C:perikaryon"/>
    <property type="evidence" value="ECO:0007669"/>
    <property type="project" value="UniProtKB-SubCell"/>
</dbReference>
<comment type="function">
    <text evidence="31">Voltage-sensitive calcium channels (VSCC) mediate the entry of calcium ions into excitable cells and are also involved in a variety of calcium-dependent processes, including muscle contraction, hormone or neurotransmitter release, gene expression, cell motility, cell division and cell death.</text>
</comment>
<dbReference type="InterPro" id="IPR050599">
    <property type="entry name" value="VDCC_alpha-1_subunit"/>
</dbReference>
<dbReference type="FunFam" id="1.20.120.350:FF:000006">
    <property type="entry name" value="Voltage-dependent L-type calcium channel subunit alpha"/>
    <property type="match status" value="1"/>
</dbReference>
<evidence type="ECO:0000256" key="17">
    <source>
        <dbReference type="ARBA" id="ARBA00023065"/>
    </source>
</evidence>
<evidence type="ECO:0000256" key="20">
    <source>
        <dbReference type="ARBA" id="ARBA00023180"/>
    </source>
</evidence>
<keyword evidence="23" id="KW-0407">Ion channel</keyword>
<evidence type="ECO:0000256" key="15">
    <source>
        <dbReference type="ARBA" id="ARBA00022989"/>
    </source>
</evidence>
<keyword evidence="4" id="KW-0813">Transport</keyword>
<dbReference type="GO" id="GO:0098839">
    <property type="term" value="C:postsynaptic density membrane"/>
    <property type="evidence" value="ECO:0007669"/>
    <property type="project" value="UniProtKB-SubCell"/>
</dbReference>
<dbReference type="GO" id="GO:0005516">
    <property type="term" value="F:calmodulin binding"/>
    <property type="evidence" value="ECO:0007669"/>
    <property type="project" value="UniProtKB-KW"/>
</dbReference>
<evidence type="ECO:0000256" key="1">
    <source>
        <dbReference type="ARBA" id="ARBA00004279"/>
    </source>
</evidence>
<gene>
    <name evidence="35" type="primary">CACNA1C</name>
</gene>
<dbReference type="FunFam" id="1.20.120.350:FF:000060">
    <property type="entry name" value="Voltage-dependent L-type calcium channel subunit alpha"/>
    <property type="match status" value="1"/>
</dbReference>
<dbReference type="InterPro" id="IPR014873">
    <property type="entry name" value="VDCC_a1su_IQ"/>
</dbReference>
<feature type="transmembrane region" description="Helical" evidence="33">
    <location>
        <begin position="924"/>
        <end position="950"/>
    </location>
</feature>
<proteinExistence type="inferred from homology"/>
<dbReference type="InterPro" id="IPR002077">
    <property type="entry name" value="VDCCAlpha1"/>
</dbReference>
<dbReference type="GO" id="GO:0046872">
    <property type="term" value="F:metal ion binding"/>
    <property type="evidence" value="ECO:0007669"/>
    <property type="project" value="UniProtKB-KW"/>
</dbReference>
<feature type="transmembrane region" description="Helical" evidence="33">
    <location>
        <begin position="196"/>
        <end position="218"/>
    </location>
</feature>
<evidence type="ECO:0000256" key="32">
    <source>
        <dbReference type="SAM" id="MobiDB-lite"/>
    </source>
</evidence>
<keyword evidence="17" id="KW-0406">Ion transport</keyword>
<evidence type="ECO:0000256" key="22">
    <source>
        <dbReference type="ARBA" id="ARBA00023273"/>
    </source>
</evidence>
<dbReference type="FunFam" id="1.10.287.70:FF:000021">
    <property type="entry name" value="Voltage-dependent L-type calcium channel subunit alpha"/>
    <property type="match status" value="1"/>
</dbReference>
<dbReference type="Pfam" id="PF16885">
    <property type="entry name" value="CAC1F_C"/>
    <property type="match status" value="1"/>
</dbReference>
<feature type="transmembrane region" description="Helical" evidence="33">
    <location>
        <begin position="377"/>
        <end position="400"/>
    </location>
</feature>
<keyword evidence="11" id="KW-0677">Repeat</keyword>
<dbReference type="GO" id="GO:0008331">
    <property type="term" value="F:high voltage-gated calcium channel activity"/>
    <property type="evidence" value="ECO:0007669"/>
    <property type="project" value="TreeGrafter"/>
</dbReference>
<dbReference type="SUPFAM" id="SSF81324">
    <property type="entry name" value="Voltage-gated potassium channels"/>
    <property type="match status" value="4"/>
</dbReference>
<feature type="transmembrane region" description="Helical" evidence="33">
    <location>
        <begin position="541"/>
        <end position="568"/>
    </location>
</feature>
<dbReference type="InterPro" id="IPR027359">
    <property type="entry name" value="Volt_channel_dom_sf"/>
</dbReference>
<keyword evidence="12 29" id="KW-0106">Calcium</keyword>
<evidence type="ECO:0000256" key="25">
    <source>
        <dbReference type="ARBA" id="ARBA00024028"/>
    </source>
</evidence>
<keyword evidence="14 31" id="KW-0851">Voltage-gated channel</keyword>
<dbReference type="PRINTS" id="PR01635">
    <property type="entry name" value="LVDCCALPHA1C"/>
</dbReference>
<dbReference type="InterPro" id="IPR005446">
    <property type="entry name" value="VDCC_L_a1su"/>
</dbReference>
<evidence type="ECO:0000256" key="5">
    <source>
        <dbReference type="ARBA" id="ARBA00022475"/>
    </source>
</evidence>
<feature type="compositionally biased region" description="Polar residues" evidence="32">
    <location>
        <begin position="1499"/>
        <end position="1512"/>
    </location>
</feature>
<dbReference type="PANTHER" id="PTHR45628">
    <property type="entry name" value="VOLTAGE-DEPENDENT CALCIUM CHANNEL TYPE A SUBUNIT ALPHA-1"/>
    <property type="match status" value="1"/>
</dbReference>
<feature type="transmembrane region" description="Helical" evidence="33">
    <location>
        <begin position="1034"/>
        <end position="1054"/>
    </location>
</feature>
<evidence type="ECO:0000256" key="16">
    <source>
        <dbReference type="ARBA" id="ARBA00023018"/>
    </source>
</evidence>
<evidence type="ECO:0000256" key="13">
    <source>
        <dbReference type="ARBA" id="ARBA00022860"/>
    </source>
</evidence>
<keyword evidence="8 31" id="KW-0107">Calcium channel</keyword>
<protein>
    <recommendedName>
        <fullName evidence="31">Voltage-dependent L-type calcium channel subunit alpha</fullName>
    </recommendedName>
</protein>
<keyword evidence="5" id="KW-1003">Cell membrane</keyword>
<feature type="binding site" evidence="29">
    <location>
        <position position="896"/>
    </location>
    <ligand>
        <name>Ca(2+)</name>
        <dbReference type="ChEBI" id="CHEBI:29108"/>
    </ligand>
</feature>
<dbReference type="Ensembl" id="ENSPMRT00000036898.1">
    <property type="protein sequence ID" value="ENSPMRP00000034791.1"/>
    <property type="gene ID" value="ENSPMRG00000017019.1"/>
</dbReference>
<evidence type="ECO:0000256" key="19">
    <source>
        <dbReference type="ARBA" id="ARBA00023157"/>
    </source>
</evidence>
<dbReference type="InterPro" id="IPR031688">
    <property type="entry name" value="CAC1F_C"/>
</dbReference>
<dbReference type="Proteomes" id="UP000472272">
    <property type="component" value="Chromosome 10"/>
</dbReference>
<evidence type="ECO:0000256" key="30">
    <source>
        <dbReference type="PIRSR" id="PIRSR602077-3"/>
    </source>
</evidence>
<evidence type="ECO:0000256" key="24">
    <source>
        <dbReference type="ARBA" id="ARBA00024012"/>
    </source>
</evidence>
<evidence type="ECO:0000256" key="27">
    <source>
        <dbReference type="ARBA" id="ARBA00036634"/>
    </source>
</evidence>
<comment type="function">
    <text evidence="28">Pore-forming, alpha-1C subunit of the voltage-gated calcium channel that gives rise to L-type calcium currents. Mediates influx of calcium ions into the cytoplasm, and thereby triggers calcium release from the sarcoplasm. Plays an important role in excitation-contraction coupling in the heart. Required for normal heart development and normal regulation of heart rhythm. Required for normal contraction of smooth muscle cells in blood vessels and in the intestine. Essential for normal blood pressure regulation via its role in the contraction of arterial smooth muscle cells. Long-lasting (L-type) calcium channels belong to the 'high-voltage activated' (HVA) group.</text>
</comment>
<feature type="transmembrane region" description="Helical" evidence="33">
    <location>
        <begin position="755"/>
        <end position="778"/>
    </location>
</feature>
<sequence length="1816" mass="206349">MDQSTPGTPVFHCLPQFGQTHLVHSGLLLQAVFHGWVWLIFLLLWTCSSYLCSKLNAFTSCYSVVFLIAGLQVVLNSIIKAMVPLLHIALLVLFVIIIYAIIGLELFMGKMHKTCYVTESLSAEEEPSPCAPVFAHGRQCQNGTECRPGWEGPKHGITNFDNFAFAMLTVFQCITMEGWTDVLYWVNDAIGRGWPWIYFVTLIIIGSFFVLNLVLGVLSGEFSKEREKAKARGDFQKLREKQQLEEDLKGYLDWITQAEDIDPENEDEGMDEEKPRNSKQLSSLEEGVVHRKERKRTWAWTKRKAMGKKSRVSFHFSSRYWRRWNRFCRRKCRAAVKSNVFYWLVIFLVFLNTLTIASEHYNQSDWLTEVQDTANKVLLALFTAEMLLKMYSLGLQAYFVSLFNRFDCFIVCGGILETILVETKIMSPLGISVLRCVRLLRIFKITRYWNSLSNLVASLLNSVRSIASLLLLLFLFIIIFSLLGMQLFGGKFNFDEMQTRRSTFDNFPQSLLTVFQILTGEDWNSVMYDGIMAYGGPSFPGMLVCIYFIILFICGNYILLNVFLAIAVDNLADAESLTSAQKEEEEEKERKKLASSIMVFPSFCQSNVDEYQPNENEEKNPYPTTETPGEEEEEEPEMPVGPRPRPMSELHLKEKAVPMPEASAFFIFSPSNRFRVHCHRIVNDNVFTNLILFFILLSSISLAAEDPVRHTSVRNQVCLPPFLDPSQLIENDMTAYGAFLHKGSFCRNYFNILDLLVVSVSLISFGIQSSAINVVKILRVLRVLRPLRAINRAKGLKHVVQCVFVAIRTIGNIVIVTTLLQFMFACIGVQLFKGKLYSCTDSSKQTEAECRGNFITYKDGEVSQPIIQARSWENSKFDFDNVLTAMMALFTVSTFEGWPELLYRSIDSHMEDVGPIYNHRVEISIFFIIYIIIIAFFMMNIFVGFVIVTFQEQGEQEYKNCELDKNQRQCVEYALKARPLRRYIPKNQYQYKVWYVVNSTYFEYLMFILILLNTICLAMQHYGQSCIFKEAMNILNMLFTGLFTVEMVLKLIAFKPKHYFCDAWNTFDALIVVGSIVDIAITEVNVSSWHLSMNVPNAEENSRISITFFRLFRVMRLVKLLSRGEGIRTLLWTFIKSFQALPYVALLIVMLFFIYAVIGMQVFGKIALNDTTDINRNNNFQTFPQAVLLLFRCATGEAWQEIMLACLPDKKCDPESLESNNSTEGEHSCGSSFAIFYFISFYMLCAFLIINLFVAVIMDNFDYLTRDWSILGPHHLDEFKRIWAEYDPEAKGRIKHLDVVTLLRRIQPPLGFGKLCPHRVACKRLVSMNMPLNSDGTVMFNATLFALVRTALRIKTEGNLEQANEELRAIIKKIWKRTSMKLLDQVVPPAGDDEVTVGKFYATFLIQEYFRKFKKRKEQGLVGKPSQRNALSLQAGLRTLHDIGPEIRRAISGDLTAEEELDKAMKEARAGGLFGNHVSYYQSDGRSSFPQTFTTQRPLHINKSSSNQGDTESPSHEKLVDSTFTPSSYSSSGSNANINNANNTALSRFPSPPSYPSTVSTQLKILSHFCATGFAGRRASFHLECLKRQKNQGTEVPQKTAVPLHVVHHQALAVAGLSPLLQRSHSPLRSSRSCATPPATPCIQDWLQQPIKTLRLEGEESNEKLNNSFPSIHCSSLYSDSPSSSSTRKARPVSLTVPSQTRECGRQFHGSANSLVEAVLISEGLVQFAQDPKFIEVTTQELADACDLTIEEMENAADNILNGNSKPSPNGNLLPFVNCRDPGQDCMGEKEETAQNPDCRKSQEEPKDSRIYISSL</sequence>
<dbReference type="Gene3D" id="1.10.287.70">
    <property type="match status" value="4"/>
</dbReference>
<dbReference type="GeneTree" id="ENSGT00940000156127"/>
<comment type="similarity">
    <text evidence="25">Belongs to the calcium channel alpha-1 subunit (TC 1.A.1.11) family. CACNA1C subfamily.</text>
</comment>
<evidence type="ECO:0000256" key="12">
    <source>
        <dbReference type="ARBA" id="ARBA00022837"/>
    </source>
</evidence>
<feature type="transmembrane region" description="Helical" evidence="33">
    <location>
        <begin position="799"/>
        <end position="832"/>
    </location>
</feature>
<dbReference type="Pfam" id="PF08763">
    <property type="entry name" value="Ca_chan_IQ"/>
    <property type="match status" value="1"/>
</dbReference>
<feature type="compositionally biased region" description="Basic and acidic residues" evidence="32">
    <location>
        <begin position="1787"/>
        <end position="1810"/>
    </location>
</feature>
<dbReference type="GO" id="GO:0005891">
    <property type="term" value="C:voltage-gated calcium channel complex"/>
    <property type="evidence" value="ECO:0007669"/>
    <property type="project" value="InterPro"/>
</dbReference>
<keyword evidence="22" id="KW-0966">Cell projection</keyword>
<keyword evidence="10 29" id="KW-0479">Metal-binding</keyword>
<keyword evidence="18 33" id="KW-0472">Membrane</keyword>
<keyword evidence="19" id="KW-1015">Disulfide bond</keyword>
<evidence type="ECO:0000256" key="7">
    <source>
        <dbReference type="ARBA" id="ARBA00022568"/>
    </source>
</evidence>
<dbReference type="Pfam" id="PF00520">
    <property type="entry name" value="Ion_trans"/>
    <property type="match status" value="4"/>
</dbReference>
<evidence type="ECO:0000256" key="26">
    <source>
        <dbReference type="ARBA" id="ARBA00034112"/>
    </source>
</evidence>
<dbReference type="InterPro" id="IPR005821">
    <property type="entry name" value="Ion_trans_dom"/>
</dbReference>
<feature type="glycosylation site" description="N-linked (GlcNAc...) asparagine" evidence="30">
    <location>
        <position position="142"/>
    </location>
</feature>
<keyword evidence="21" id="KW-0628">Postsynaptic cell membrane</keyword>
<evidence type="ECO:0000256" key="33">
    <source>
        <dbReference type="SAM" id="Phobius"/>
    </source>
</evidence>
<comment type="subcellular location">
    <subcellularLocation>
        <location evidence="24">Cell membrane</location>
        <location evidence="24">Sarcolemma</location>
        <location evidence="24">T-tubule</location>
    </subcellularLocation>
    <subcellularLocation>
        <location evidence="2">Cell membrane</location>
        <location evidence="2">Sarcolemma</location>
        <topology evidence="2">Multi-pass membrane protein</topology>
    </subcellularLocation>
    <subcellularLocation>
        <location evidence="1">Cell projection</location>
        <location evidence="1">Dendrite</location>
    </subcellularLocation>
    <subcellularLocation>
        <location evidence="31">Membrane</location>
        <topology evidence="31">Multi-pass membrane protein</topology>
    </subcellularLocation>
    <subcellularLocation>
        <location evidence="3">Perikaryon</location>
    </subcellularLocation>
    <subcellularLocation>
        <location evidence="26">Postsynaptic density membrane</location>
    </subcellularLocation>
</comment>